<evidence type="ECO:0000313" key="1">
    <source>
        <dbReference type="EMBL" id="AIF82393.1"/>
    </source>
</evidence>
<keyword evidence="2" id="KW-1185">Reference proteome</keyword>
<accession>A0A075MMB2</accession>
<name>A0A075MMB2_9ARCH</name>
<proteinExistence type="predicted"/>
<sequence>MTSFAAVVFIVSGGGEGRRGEGALACISKKDEKEEKVGLTKGLIATTTTAGSISLDLHEGCVNSKDNYYNSMLNLYIQKYAKHSKAPIKNTAKKC</sequence>
<reference evidence="1 2" key="1">
    <citation type="journal article" date="2014" name="PLoS ONE">
        <title>Genome Sequence of Candidatus Nitrososphaera evergladensis from Group I.1b Enriched from Everglades Soil Reveals Novel Genomic Features of the Ammonia-Oxidizing Archaea.</title>
        <authorList>
            <person name="Zhalnina K.V."/>
            <person name="Dias R."/>
            <person name="Leonard M.T."/>
            <person name="Dorr de Quadros P."/>
            <person name="Camargo F.A."/>
            <person name="Drew J.C."/>
            <person name="Farmerie W.G."/>
            <person name="Daroub S.H."/>
            <person name="Triplett E.W."/>
        </authorList>
    </citation>
    <scope>NUCLEOTIDE SEQUENCE [LARGE SCALE GENOMIC DNA]</scope>
    <source>
        <strain evidence="1 2">SR1</strain>
    </source>
</reference>
<dbReference type="Proteomes" id="UP000028194">
    <property type="component" value="Chromosome"/>
</dbReference>
<protein>
    <submittedName>
        <fullName evidence="1">Uncharacterized protein</fullName>
    </submittedName>
</protein>
<dbReference type="EMBL" id="CP007174">
    <property type="protein sequence ID" value="AIF82393.1"/>
    <property type="molecule type" value="Genomic_DNA"/>
</dbReference>
<dbReference type="STRING" id="1459636.NTE_00311"/>
<dbReference type="HOGENOM" id="CLU_2366064_0_0_2"/>
<dbReference type="AlphaFoldDB" id="A0A075MMB2"/>
<organism evidence="1 2">
    <name type="scientific">Candidatus Nitrososphaera evergladensis SR1</name>
    <dbReference type="NCBI Taxonomy" id="1459636"/>
    <lineage>
        <taxon>Archaea</taxon>
        <taxon>Nitrososphaerota</taxon>
        <taxon>Nitrososphaeria</taxon>
        <taxon>Nitrososphaerales</taxon>
        <taxon>Nitrososphaeraceae</taxon>
        <taxon>Nitrososphaera</taxon>
    </lineage>
</organism>
<gene>
    <name evidence="1" type="ORF">NTE_00311</name>
</gene>
<evidence type="ECO:0000313" key="2">
    <source>
        <dbReference type="Proteomes" id="UP000028194"/>
    </source>
</evidence>
<dbReference type="KEGG" id="nev:NTE_00311"/>